<dbReference type="AlphaFoldDB" id="A0A183DTK6"/>
<organism evidence="4">
    <name type="scientific">Gongylonema pulchrum</name>
    <dbReference type="NCBI Taxonomy" id="637853"/>
    <lineage>
        <taxon>Eukaryota</taxon>
        <taxon>Metazoa</taxon>
        <taxon>Ecdysozoa</taxon>
        <taxon>Nematoda</taxon>
        <taxon>Chromadorea</taxon>
        <taxon>Rhabditida</taxon>
        <taxon>Spirurina</taxon>
        <taxon>Spiruromorpha</taxon>
        <taxon>Spiruroidea</taxon>
        <taxon>Gongylonematidae</taxon>
        <taxon>Gongylonema</taxon>
    </lineage>
</organism>
<keyword evidence="1" id="KW-0472">Membrane</keyword>
<sequence length="246" mass="26851">MQFSSVVVPSSHVLANNAIGSFSKPSRELIYNPKEVVLAAAPSSAMMRASSIACVAIAVDRIYASYYPAQYLKRSIIGVASAMFFGFITDLIVLALTQQSAAISDNCSRFACYTSHATRIAIHVLIVEATLNSAPELFAVFSSLSKSIVFVNIYAYTTGVCAPLRALCHPFIFALSHRDFNEILHIRIAQIYRAALAVLGFVPNKKPRVFWSSITGNKNSRAKSIPSTHASRFGKIEISYIQPHGK</sequence>
<accession>A0A183DTK6</accession>
<evidence type="ECO:0000313" key="3">
    <source>
        <dbReference type="Proteomes" id="UP000271098"/>
    </source>
</evidence>
<reference evidence="4" key="1">
    <citation type="submission" date="2016-06" db="UniProtKB">
        <authorList>
            <consortium name="WormBaseParasite"/>
        </authorList>
    </citation>
    <scope>IDENTIFICATION</scope>
</reference>
<evidence type="ECO:0000256" key="1">
    <source>
        <dbReference type="SAM" id="Phobius"/>
    </source>
</evidence>
<name>A0A183DTK6_9BILA</name>
<keyword evidence="1" id="KW-0812">Transmembrane</keyword>
<keyword evidence="1" id="KW-1133">Transmembrane helix</keyword>
<dbReference type="InterPro" id="IPR019420">
    <property type="entry name" value="7TM_GPCR_serpentine_rcpt_Srbc"/>
</dbReference>
<evidence type="ECO:0000313" key="4">
    <source>
        <dbReference type="WBParaSite" id="GPUH_0001206101-mRNA-1"/>
    </source>
</evidence>
<dbReference type="EMBL" id="UYRT01078997">
    <property type="protein sequence ID" value="VDN19749.1"/>
    <property type="molecule type" value="Genomic_DNA"/>
</dbReference>
<reference evidence="2 3" key="2">
    <citation type="submission" date="2018-11" db="EMBL/GenBank/DDBJ databases">
        <authorList>
            <consortium name="Pathogen Informatics"/>
        </authorList>
    </citation>
    <scope>NUCLEOTIDE SEQUENCE [LARGE SCALE GENOMIC DNA]</scope>
</reference>
<proteinExistence type="predicted"/>
<dbReference type="PANTHER" id="PTHR46955:SF3">
    <property type="entry name" value="G_PROTEIN_RECEP_F1_2 DOMAIN-CONTAINING PROTEIN"/>
    <property type="match status" value="1"/>
</dbReference>
<dbReference type="PANTHER" id="PTHR46955">
    <property type="entry name" value="PROTEIN CBG01349-RELATED"/>
    <property type="match status" value="1"/>
</dbReference>
<keyword evidence="3" id="KW-1185">Reference proteome</keyword>
<dbReference type="Proteomes" id="UP000271098">
    <property type="component" value="Unassembled WGS sequence"/>
</dbReference>
<feature type="transmembrane region" description="Helical" evidence="1">
    <location>
        <begin position="76"/>
        <end position="97"/>
    </location>
</feature>
<dbReference type="Pfam" id="PF10316">
    <property type="entry name" value="7TM_GPCR_Srbc"/>
    <property type="match status" value="1"/>
</dbReference>
<evidence type="ECO:0000313" key="2">
    <source>
        <dbReference type="EMBL" id="VDN19749.1"/>
    </source>
</evidence>
<protein>
    <submittedName>
        <fullName evidence="4">G protein-coupled receptor</fullName>
    </submittedName>
</protein>
<dbReference type="OrthoDB" id="5838358at2759"/>
<dbReference type="InterPro" id="IPR052322">
    <property type="entry name" value="Mito_rRNA_Mtase_NSUN4"/>
</dbReference>
<dbReference type="WBParaSite" id="GPUH_0001206101-mRNA-1">
    <property type="protein sequence ID" value="GPUH_0001206101-mRNA-1"/>
    <property type="gene ID" value="GPUH_0001206101"/>
</dbReference>
<gene>
    <name evidence="2" type="ORF">GPUH_LOCUS12047</name>
</gene>